<dbReference type="AlphaFoldDB" id="A0A1S1UD61"/>
<organism evidence="2 3">
    <name type="scientific">Janthinobacterium lividum</name>
    <dbReference type="NCBI Taxonomy" id="29581"/>
    <lineage>
        <taxon>Bacteria</taxon>
        <taxon>Pseudomonadati</taxon>
        <taxon>Pseudomonadota</taxon>
        <taxon>Betaproteobacteria</taxon>
        <taxon>Burkholderiales</taxon>
        <taxon>Oxalobacteraceae</taxon>
        <taxon>Janthinobacterium</taxon>
    </lineage>
</organism>
<dbReference type="InterPro" id="IPR025359">
    <property type="entry name" value="SduA_C"/>
</dbReference>
<dbReference type="EMBL" id="LFKP01000005">
    <property type="protein sequence ID" value="OHV97734.1"/>
    <property type="molecule type" value="Genomic_DNA"/>
</dbReference>
<dbReference type="RefSeq" id="WP_071076898.1">
    <property type="nucleotide sequence ID" value="NZ_LFKP01000005.1"/>
</dbReference>
<accession>A0A1S1UD61</accession>
<dbReference type="Pfam" id="PF14082">
    <property type="entry name" value="SduA_C"/>
    <property type="match status" value="1"/>
</dbReference>
<proteinExistence type="predicted"/>
<feature type="domain" description="Shedu protein SduA C-terminal" evidence="1">
    <location>
        <begin position="201"/>
        <end position="376"/>
    </location>
</feature>
<sequence length="387" mass="44052">MDDSDYDINKRSDKTYMSRALQGFSDKERKVRIASKAFDASGNELIFATVKKEILLRQKEGGKRIVKATFFEDSRTVSVLNLQSYTEATGSPHKSNFALIGDEITRFLEFAKHIQEYIFHHDHGVNITDDELRRFILSERQATKLLTDNPDILAEVLRTKITKEDIVAIAYRKEQLAAYARLLNEPEYFVHAEEFKGCNGEALWQRFFEKNTWFFGYGLGYLFLSSLDDKKLESVVQGHSVASHGKRVDALMKTRGLISSLCFVEIKIHTTKLLSNKPYRVGCWAPSAELVGAVAQVQGTVQGAVEQIGNKFVGKDEHGAPTGEEAFNFQPRSFLVIGSLSEFMGEHGVNADQYRSFELYRRNTVWPEIITFDELYERASYIVNHSV</sequence>
<reference evidence="2 3" key="1">
    <citation type="submission" date="2015-06" db="EMBL/GenBank/DDBJ databases">
        <title>Draft genome sequencing of a biphenyl-degrading bacterium, Janthinobacterium lividum MEG1.</title>
        <authorList>
            <person name="Shimodaira J."/>
            <person name="Hatta T."/>
        </authorList>
    </citation>
    <scope>NUCLEOTIDE SEQUENCE [LARGE SCALE GENOMIC DNA]</scope>
    <source>
        <strain evidence="2 3">MEG1</strain>
    </source>
</reference>
<protein>
    <recommendedName>
        <fullName evidence="1">Shedu protein SduA C-terminal domain-containing protein</fullName>
    </recommendedName>
</protein>
<evidence type="ECO:0000313" key="2">
    <source>
        <dbReference type="EMBL" id="OHV97734.1"/>
    </source>
</evidence>
<comment type="caution">
    <text evidence="2">The sequence shown here is derived from an EMBL/GenBank/DDBJ whole genome shotgun (WGS) entry which is preliminary data.</text>
</comment>
<evidence type="ECO:0000313" key="3">
    <source>
        <dbReference type="Proteomes" id="UP000179840"/>
    </source>
</evidence>
<name>A0A1S1UD61_9BURK</name>
<evidence type="ECO:0000259" key="1">
    <source>
        <dbReference type="Pfam" id="PF14082"/>
    </source>
</evidence>
<dbReference type="Proteomes" id="UP000179840">
    <property type="component" value="Unassembled WGS sequence"/>
</dbReference>
<gene>
    <name evidence="2" type="ORF">AKG95_11330</name>
</gene>